<dbReference type="InterPro" id="IPR014756">
    <property type="entry name" value="Ig_E-set"/>
</dbReference>
<feature type="region of interest" description="Disordered" evidence="2">
    <location>
        <begin position="1055"/>
        <end position="1162"/>
    </location>
</feature>
<accession>A0A327Z0A9</accession>
<dbReference type="InterPro" id="IPR006311">
    <property type="entry name" value="TAT_signal"/>
</dbReference>
<protein>
    <submittedName>
        <fullName evidence="7">Ig-like domain-containing protein</fullName>
    </submittedName>
</protein>
<dbReference type="PROSITE" id="PS51318">
    <property type="entry name" value="TAT"/>
    <property type="match status" value="1"/>
</dbReference>
<evidence type="ECO:0000256" key="3">
    <source>
        <dbReference type="SAM" id="SignalP"/>
    </source>
</evidence>
<gene>
    <name evidence="7" type="ORF">B0I29_13052</name>
</gene>
<feature type="domain" description="DUF4082" evidence="5">
    <location>
        <begin position="1149"/>
        <end position="1290"/>
    </location>
</feature>
<dbReference type="Pfam" id="PF20254">
    <property type="entry name" value="DMFA2_C"/>
    <property type="match status" value="1"/>
</dbReference>
<dbReference type="Pfam" id="PF17957">
    <property type="entry name" value="Big_7"/>
    <property type="match status" value="1"/>
</dbReference>
<name>A0A327Z0A9_9ACTN</name>
<evidence type="ECO:0000313" key="8">
    <source>
        <dbReference type="Proteomes" id="UP000249341"/>
    </source>
</evidence>
<evidence type="ECO:0000259" key="4">
    <source>
        <dbReference type="Pfam" id="PF13205"/>
    </source>
</evidence>
<feature type="compositionally biased region" description="Low complexity" evidence="2">
    <location>
        <begin position="1071"/>
        <end position="1140"/>
    </location>
</feature>
<dbReference type="EMBL" id="QLMJ01000030">
    <property type="protein sequence ID" value="RAK25843.1"/>
    <property type="molecule type" value="Genomic_DNA"/>
</dbReference>
<evidence type="ECO:0000259" key="6">
    <source>
        <dbReference type="Pfam" id="PF20254"/>
    </source>
</evidence>
<dbReference type="InterPro" id="IPR032812">
    <property type="entry name" value="SbsA_Ig"/>
</dbReference>
<evidence type="ECO:0000313" key="7">
    <source>
        <dbReference type="EMBL" id="RAK25843.1"/>
    </source>
</evidence>
<comment type="caution">
    <text evidence="7">The sequence shown here is derived from an EMBL/GenBank/DDBJ whole genome shotgun (WGS) entry which is preliminary data.</text>
</comment>
<dbReference type="Proteomes" id="UP000249341">
    <property type="component" value="Unassembled WGS sequence"/>
</dbReference>
<evidence type="ECO:0000256" key="1">
    <source>
        <dbReference type="ARBA" id="ARBA00022729"/>
    </source>
</evidence>
<dbReference type="InterPro" id="IPR025141">
    <property type="entry name" value="DUF4082"/>
</dbReference>
<dbReference type="Gene3D" id="2.60.40.1220">
    <property type="match status" value="1"/>
</dbReference>
<sequence>MSGIISMFTRRRPKRAAAIGAALIMLGALSVATSSAAAAADPCVAPVNVIACENSKTGTPQSTWDIYGVGDTTIQGYGTEMSVQAGETIDFKVASPSAFTAEIYRLGYYNGDGARKWDTVDSVSPLPANSNDDCTFTDATETFDCGAWGVSASWDVPENAVSGVYIARLIRNDTGGDSHIPFIVRDDSSHSNMVFQTSDPTWQAYNRYGGSDFYSGGAHGRAYKLSYNRPWATRGDNNGRDFLFSNEYPMIRFMEQNGYDVSYISGIDTDVRGNLLKNHDVFLSVGHDEYWSGPQRANVEAARDAGTNLAFFAGNDVYWKTRWENGVDAEGKPYRTLVCYKETWANSMLDPDAEWTGTWRDPRFTPPKNGGKPENSLIGTMYVSNYTDLAIKVPAAQGKMRLWRNSSVAGLGEGETATLAPHTIGYESNEDLDNGYRPEGLIRLSETTGDTPEYLRDFGNTVTPGTTTHHITLYKASSGAQVFSAGTVQWAWGLDARHDGGTGAAADPAMRQATVNLFTDMGVQPTIPVDGITVSTASTDAIAPTAVITSPDAGTTAANGAKVTVKGTASDVGGEVAGVEVSTDGGQTWHPADGTTNWEYSFYTTGVGSQTLLSRAVDDSNNIGEASTPSHLVLTGAHTIFGKRTPVNTTNSDGGAVELGVRFKPEVDGRITGIRFYKGEGNTGTHTGTLWNNVGDKLGTATFADETASGWQTVKFAKAINVTAGSQYVASYFAPNGHYATDAYAFSASDIVASPLVANRSGSTGNGLFKYDGGFPNGSYGDANYYVDVMFLASADAAPVVTTTVPAEGQTDIALAVKPKAVFSKDVDPAEITFAVADENNVPVTGSVAYDEDTRTATFKPAAALNPSMAYTATVTAADTNGTPLDEPATWTFNTEFGNTVVKLFEDDAVPQNTSNNDPNPVELGVKFTPSVGGNLVGMRYYKGTGNTGQHVGHLWASSGGSPLATVEFTENDSTGWQTAAFNPPVTLTAGTQYVLSYYAPNGGYASTGSFFTANWVSGVLTAPAGDNGVYRYGSGGGFPQDSWSSPNYWVDPLFQPSGTTPVGPSPSPSPSASASASPSVSPSVSVSPSDSPSSSPSVSPSVSTSPSAPEGVGEPSTSVSPSVSTSPSASPSPTANPAPELSIFGPDDTPANANWPDDDGIEVGTKFTTDVAGSINGVKFYKGANNTGTHSVSLWRSDTQQRLAFKGSTSETASGWQTVTFDTPVSIVPGVTYVVSYYSSAGQYAVTGAQLGDALNKAPLHVPAGGGAYHYDSHGGVFPGNSANHNYWVDVVFQPSA</sequence>
<dbReference type="InterPro" id="IPR046540">
    <property type="entry name" value="DMFA2_C"/>
</dbReference>
<feature type="chain" id="PRO_5039562103" evidence="3">
    <location>
        <begin position="40"/>
        <end position="1298"/>
    </location>
</feature>
<dbReference type="Pfam" id="PF13313">
    <property type="entry name" value="DUF4082"/>
    <property type="match status" value="3"/>
</dbReference>
<evidence type="ECO:0000256" key="2">
    <source>
        <dbReference type="SAM" id="MobiDB-lite"/>
    </source>
</evidence>
<feature type="domain" description="DUF4082" evidence="5">
    <location>
        <begin position="644"/>
        <end position="787"/>
    </location>
</feature>
<reference evidence="7 8" key="1">
    <citation type="submission" date="2018-06" db="EMBL/GenBank/DDBJ databases">
        <title>Genomic Encyclopedia of Type Strains, Phase III (KMG-III): the genomes of soil and plant-associated and newly described type strains.</title>
        <authorList>
            <person name="Whitman W."/>
        </authorList>
    </citation>
    <scope>NUCLEOTIDE SEQUENCE [LARGE SCALE GENOMIC DNA]</scope>
    <source>
        <strain evidence="7 8">CGMCC 4.7090</strain>
    </source>
</reference>
<keyword evidence="8" id="KW-1185">Reference proteome</keyword>
<proteinExistence type="predicted"/>
<feature type="domain" description="SbsA Ig-like" evidence="4">
    <location>
        <begin position="796"/>
        <end position="895"/>
    </location>
</feature>
<dbReference type="OrthoDB" id="505641at2"/>
<keyword evidence="1 3" id="KW-0732">Signal</keyword>
<evidence type="ECO:0000259" key="5">
    <source>
        <dbReference type="Pfam" id="PF13313"/>
    </source>
</evidence>
<dbReference type="Pfam" id="PF13205">
    <property type="entry name" value="Big_5"/>
    <property type="match status" value="1"/>
</dbReference>
<dbReference type="SUPFAM" id="SSF81296">
    <property type="entry name" value="E set domains"/>
    <property type="match status" value="1"/>
</dbReference>
<feature type="domain" description="DUF4082" evidence="5">
    <location>
        <begin position="909"/>
        <end position="1051"/>
    </location>
</feature>
<dbReference type="InterPro" id="IPR014755">
    <property type="entry name" value="Cu-Rt/internalin_Ig-like"/>
</dbReference>
<organism evidence="7 8">
    <name type="scientific">Actinoplanes lutulentus</name>
    <dbReference type="NCBI Taxonomy" id="1287878"/>
    <lineage>
        <taxon>Bacteria</taxon>
        <taxon>Bacillati</taxon>
        <taxon>Actinomycetota</taxon>
        <taxon>Actinomycetes</taxon>
        <taxon>Micromonosporales</taxon>
        <taxon>Micromonosporaceae</taxon>
        <taxon>Actinoplanes</taxon>
    </lineage>
</organism>
<feature type="domain" description="N,N-dimethylformamidase beta subunit-like C-terminal" evidence="6">
    <location>
        <begin position="100"/>
        <end position="496"/>
    </location>
</feature>
<dbReference type="Gene3D" id="2.60.40.650">
    <property type="match status" value="1"/>
</dbReference>
<feature type="signal peptide" evidence="3">
    <location>
        <begin position="1"/>
        <end position="39"/>
    </location>
</feature>